<feature type="compositionally biased region" description="Basic and acidic residues" evidence="2">
    <location>
        <begin position="259"/>
        <end position="272"/>
    </location>
</feature>
<organism evidence="3 4">
    <name type="scientific">Tritrichomonas musculus</name>
    <dbReference type="NCBI Taxonomy" id="1915356"/>
    <lineage>
        <taxon>Eukaryota</taxon>
        <taxon>Metamonada</taxon>
        <taxon>Parabasalia</taxon>
        <taxon>Tritrichomonadida</taxon>
        <taxon>Tritrichomonadidae</taxon>
        <taxon>Tritrichomonas</taxon>
    </lineage>
</organism>
<proteinExistence type="predicted"/>
<feature type="region of interest" description="Disordered" evidence="2">
    <location>
        <begin position="210"/>
        <end position="233"/>
    </location>
</feature>
<name>A0ABR2I5J8_9EUKA</name>
<keyword evidence="1" id="KW-0175">Coiled coil</keyword>
<reference evidence="3 4" key="1">
    <citation type="submission" date="2024-04" db="EMBL/GenBank/DDBJ databases">
        <title>Tritrichomonas musculus Genome.</title>
        <authorList>
            <person name="Alves-Ferreira E."/>
            <person name="Grigg M."/>
            <person name="Lorenzi H."/>
            <person name="Galac M."/>
        </authorList>
    </citation>
    <scope>NUCLEOTIDE SEQUENCE [LARGE SCALE GENOMIC DNA]</scope>
    <source>
        <strain evidence="3 4">EAF2021</strain>
    </source>
</reference>
<evidence type="ECO:0000313" key="4">
    <source>
        <dbReference type="Proteomes" id="UP001470230"/>
    </source>
</evidence>
<feature type="compositionally biased region" description="Basic and acidic residues" evidence="2">
    <location>
        <begin position="220"/>
        <end position="229"/>
    </location>
</feature>
<evidence type="ECO:0000256" key="2">
    <source>
        <dbReference type="SAM" id="MobiDB-lite"/>
    </source>
</evidence>
<sequence>MLKQINGCNYLPHDSLPPKLIEKRRLSSSKDSKDKCSSWKTNQINNDSTNYSYNYTPWPTSSSQNNSQLPKNSSHIYSPWLTSSNSIKDSQWPTNNSQNYAPLPANSSNIYPPFLINNISVNSASNENKMNQLNHCNKITLYNHTSCQCEKITNDDKKYLHTEVFEIEPKTEPDITNTNNDIKEQERKHQNSENNMKYLHTEVFEIEPKLEPDATNTNNDFKEQERMHPDSNANKMYLYTEVFEIEPKPKPAVKSTNNDSKEQNRGIAEKHSASKKQKRRKKKLIISNEEKHYHQPPIMSYPFYYASQLEFTLNQSGYQPIAEQQMYHMMQAFNESQIQYMNLLVEQHEFFDNMNNDRQTRHRQAKKNKKK</sequence>
<comment type="caution">
    <text evidence="3">The sequence shown here is derived from an EMBL/GenBank/DDBJ whole genome shotgun (WGS) entry which is preliminary data.</text>
</comment>
<feature type="coiled-coil region" evidence="1">
    <location>
        <begin position="175"/>
        <end position="202"/>
    </location>
</feature>
<dbReference type="EMBL" id="JAPFFF010000020">
    <property type="protein sequence ID" value="KAK8857367.1"/>
    <property type="molecule type" value="Genomic_DNA"/>
</dbReference>
<feature type="compositionally biased region" description="Basic residues" evidence="2">
    <location>
        <begin position="273"/>
        <end position="284"/>
    </location>
</feature>
<evidence type="ECO:0000313" key="3">
    <source>
        <dbReference type="EMBL" id="KAK8857367.1"/>
    </source>
</evidence>
<feature type="region of interest" description="Disordered" evidence="2">
    <location>
        <begin position="248"/>
        <end position="291"/>
    </location>
</feature>
<gene>
    <name evidence="3" type="ORF">M9Y10_015772</name>
</gene>
<protein>
    <submittedName>
        <fullName evidence="3">Uncharacterized protein</fullName>
    </submittedName>
</protein>
<evidence type="ECO:0000256" key="1">
    <source>
        <dbReference type="SAM" id="Coils"/>
    </source>
</evidence>
<dbReference type="Proteomes" id="UP001470230">
    <property type="component" value="Unassembled WGS sequence"/>
</dbReference>
<keyword evidence="4" id="KW-1185">Reference proteome</keyword>
<accession>A0ABR2I5J8</accession>